<name>A0A9X3IPQ4_9HYPH</name>
<dbReference type="Pfam" id="PF05232">
    <property type="entry name" value="BTP"/>
    <property type="match status" value="2"/>
</dbReference>
<keyword evidence="4" id="KW-1185">Reference proteome</keyword>
<feature type="transmembrane region" description="Helical" evidence="1">
    <location>
        <begin position="7"/>
        <end position="30"/>
    </location>
</feature>
<feature type="transmembrane region" description="Helical" evidence="1">
    <location>
        <begin position="103"/>
        <end position="123"/>
    </location>
</feature>
<evidence type="ECO:0000313" key="3">
    <source>
        <dbReference type="EMBL" id="MCX5572195.1"/>
    </source>
</evidence>
<dbReference type="EMBL" id="JAPKNK010000015">
    <property type="protein sequence ID" value="MCX5572195.1"/>
    <property type="molecule type" value="Genomic_DNA"/>
</dbReference>
<comment type="caution">
    <text evidence="3">The sequence shown here is derived from an EMBL/GenBank/DDBJ whole genome shotgun (WGS) entry which is preliminary data.</text>
</comment>
<gene>
    <name evidence="3" type="ORF">OSH07_23540</name>
</gene>
<keyword evidence="1" id="KW-1133">Transmembrane helix</keyword>
<protein>
    <submittedName>
        <fullName evidence="3">PACE efflux transporter</fullName>
    </submittedName>
</protein>
<keyword evidence="1" id="KW-0472">Membrane</keyword>
<sequence>MQGVLRRVVYISSFEISGIIISALILAYLSGTAPSHTGPLAVMTSALAITVNLAYTSLFERWEAGRAARSRSLGRRILHAVGFQITLLVFLIPLMAWWMEMTILQALILDTALIVFFPIYMFVFNWAFDAIFGLPDAVTKGRVGNEAEAAA</sequence>
<keyword evidence="1" id="KW-0812">Transmembrane</keyword>
<accession>A0A9X3IPQ4</accession>
<feature type="transmembrane region" description="Helical" evidence="1">
    <location>
        <begin position="77"/>
        <end position="97"/>
    </location>
</feature>
<evidence type="ECO:0000256" key="1">
    <source>
        <dbReference type="SAM" id="Phobius"/>
    </source>
</evidence>
<dbReference type="InterPro" id="IPR058208">
    <property type="entry name" value="PACE"/>
</dbReference>
<dbReference type="NCBIfam" id="NF033664">
    <property type="entry name" value="PACE_transport"/>
    <property type="match status" value="1"/>
</dbReference>
<dbReference type="AlphaFoldDB" id="A0A9X3IPQ4"/>
<proteinExistence type="predicted"/>
<feature type="domain" description="Chlorhexidine efflux transporter" evidence="2">
    <location>
        <begin position="71"/>
        <end position="133"/>
    </location>
</feature>
<organism evidence="3 4">
    <name type="scientific">Kaistia nematophila</name>
    <dbReference type="NCBI Taxonomy" id="2994654"/>
    <lineage>
        <taxon>Bacteria</taxon>
        <taxon>Pseudomonadati</taxon>
        <taxon>Pseudomonadota</taxon>
        <taxon>Alphaproteobacteria</taxon>
        <taxon>Hyphomicrobiales</taxon>
        <taxon>Kaistiaceae</taxon>
        <taxon>Kaistia</taxon>
    </lineage>
</organism>
<evidence type="ECO:0000313" key="4">
    <source>
        <dbReference type="Proteomes" id="UP001144805"/>
    </source>
</evidence>
<reference evidence="3" key="1">
    <citation type="submission" date="2022-11" db="EMBL/GenBank/DDBJ databases">
        <title>Biodiversity and phylogenetic relationships of bacteria.</title>
        <authorList>
            <person name="Machado R.A.R."/>
            <person name="Bhat A."/>
            <person name="Loulou A."/>
            <person name="Kallel S."/>
        </authorList>
    </citation>
    <scope>NUCLEOTIDE SEQUENCE</scope>
    <source>
        <strain evidence="3">K-TC2</strain>
    </source>
</reference>
<dbReference type="Proteomes" id="UP001144805">
    <property type="component" value="Unassembled WGS sequence"/>
</dbReference>
<feature type="domain" description="Chlorhexidine efflux transporter" evidence="2">
    <location>
        <begin position="3"/>
        <end position="64"/>
    </location>
</feature>
<evidence type="ECO:0000259" key="2">
    <source>
        <dbReference type="Pfam" id="PF05232"/>
    </source>
</evidence>
<dbReference type="InterPro" id="IPR007896">
    <property type="entry name" value="BTP_bacteria"/>
</dbReference>
<feature type="transmembrane region" description="Helical" evidence="1">
    <location>
        <begin position="36"/>
        <end position="56"/>
    </location>
</feature>